<name>A0A9W9A3P2_9AGAR</name>
<proteinExistence type="predicted"/>
<comment type="caution">
    <text evidence="1">The sequence shown here is derived from an EMBL/GenBank/DDBJ whole genome shotgun (WGS) entry which is preliminary data.</text>
</comment>
<evidence type="ECO:0000313" key="1">
    <source>
        <dbReference type="EMBL" id="KAJ4472873.1"/>
    </source>
</evidence>
<dbReference type="AlphaFoldDB" id="A0A9W9A3P2"/>
<protein>
    <submittedName>
        <fullName evidence="1">Uncharacterized protein</fullName>
    </submittedName>
</protein>
<dbReference type="Proteomes" id="UP001150238">
    <property type="component" value="Unassembled WGS sequence"/>
</dbReference>
<organism evidence="1 2">
    <name type="scientific">Lentinula lateritia</name>
    <dbReference type="NCBI Taxonomy" id="40482"/>
    <lineage>
        <taxon>Eukaryota</taxon>
        <taxon>Fungi</taxon>
        <taxon>Dikarya</taxon>
        <taxon>Basidiomycota</taxon>
        <taxon>Agaricomycotina</taxon>
        <taxon>Agaricomycetes</taxon>
        <taxon>Agaricomycetidae</taxon>
        <taxon>Agaricales</taxon>
        <taxon>Marasmiineae</taxon>
        <taxon>Omphalotaceae</taxon>
        <taxon>Lentinula</taxon>
    </lineage>
</organism>
<reference evidence="1" key="1">
    <citation type="submission" date="2022-08" db="EMBL/GenBank/DDBJ databases">
        <authorList>
            <consortium name="DOE Joint Genome Institute"/>
            <person name="Min B."/>
            <person name="Riley R."/>
            <person name="Sierra-Patev S."/>
            <person name="Naranjo-Ortiz M."/>
            <person name="Looney B."/>
            <person name="Konkel Z."/>
            <person name="Slot J.C."/>
            <person name="Sakamoto Y."/>
            <person name="Steenwyk J.L."/>
            <person name="Rokas A."/>
            <person name="Carro J."/>
            <person name="Camarero S."/>
            <person name="Ferreira P."/>
            <person name="Molpeceres G."/>
            <person name="Ruiz-Duenas F.J."/>
            <person name="Serrano A."/>
            <person name="Henrissat B."/>
            <person name="Drula E."/>
            <person name="Hughes K.W."/>
            <person name="Mata J.L."/>
            <person name="Ishikawa N.K."/>
            <person name="Vargas-Isla R."/>
            <person name="Ushijima S."/>
            <person name="Smith C.A."/>
            <person name="Ahrendt S."/>
            <person name="Andreopoulos W."/>
            <person name="He G."/>
            <person name="Labutti K."/>
            <person name="Lipzen A."/>
            <person name="Ng V."/>
            <person name="Sandor L."/>
            <person name="Barry K."/>
            <person name="Martinez A.T."/>
            <person name="Xiao Y."/>
            <person name="Gibbons J.G."/>
            <person name="Terashima K."/>
            <person name="Hibbett D.S."/>
            <person name="Grigoriev I.V."/>
        </authorList>
    </citation>
    <scope>NUCLEOTIDE SEQUENCE</scope>
    <source>
        <strain evidence="1">Sp2 HRB7682 ss15</strain>
    </source>
</reference>
<gene>
    <name evidence="1" type="ORF">C8J55DRAFT_491055</name>
</gene>
<dbReference type="EMBL" id="JANVFS010000026">
    <property type="protein sequence ID" value="KAJ4472873.1"/>
    <property type="molecule type" value="Genomic_DNA"/>
</dbReference>
<sequence length="225" mass="24903">MSSAKFTLTAELSPHLDTPLPISPLRTSYMKSPNPFGAIARPISGTKSEPPADPRSPIITREQFDSNFVFDICCPQSLISDCTKDDDGDYYQSIPHYISSIWNYLTPDDHPESKNKRVHTPASTPARQYIYNSHPGPATGFSHFPWPSVTSAPKARVHRDKYTANSYPPPYYSSDYVAPTCLCVQCRGSSLVNSFPVSPSETPHPSPLPTTPADETYPYSFNIIA</sequence>
<accession>A0A9W9A3P2</accession>
<evidence type="ECO:0000313" key="2">
    <source>
        <dbReference type="Proteomes" id="UP001150238"/>
    </source>
</evidence>
<reference evidence="1" key="2">
    <citation type="journal article" date="2023" name="Proc. Natl. Acad. Sci. U.S.A.">
        <title>A global phylogenomic analysis of the shiitake genus Lentinula.</title>
        <authorList>
            <person name="Sierra-Patev S."/>
            <person name="Min B."/>
            <person name="Naranjo-Ortiz M."/>
            <person name="Looney B."/>
            <person name="Konkel Z."/>
            <person name="Slot J.C."/>
            <person name="Sakamoto Y."/>
            <person name="Steenwyk J.L."/>
            <person name="Rokas A."/>
            <person name="Carro J."/>
            <person name="Camarero S."/>
            <person name="Ferreira P."/>
            <person name="Molpeceres G."/>
            <person name="Ruiz-Duenas F.J."/>
            <person name="Serrano A."/>
            <person name="Henrissat B."/>
            <person name="Drula E."/>
            <person name="Hughes K.W."/>
            <person name="Mata J.L."/>
            <person name="Ishikawa N.K."/>
            <person name="Vargas-Isla R."/>
            <person name="Ushijima S."/>
            <person name="Smith C.A."/>
            <person name="Donoghue J."/>
            <person name="Ahrendt S."/>
            <person name="Andreopoulos W."/>
            <person name="He G."/>
            <person name="LaButti K."/>
            <person name="Lipzen A."/>
            <person name="Ng V."/>
            <person name="Riley R."/>
            <person name="Sandor L."/>
            <person name="Barry K."/>
            <person name="Martinez A.T."/>
            <person name="Xiao Y."/>
            <person name="Gibbons J.G."/>
            <person name="Terashima K."/>
            <person name="Grigoriev I.V."/>
            <person name="Hibbett D."/>
        </authorList>
    </citation>
    <scope>NUCLEOTIDE SEQUENCE</scope>
    <source>
        <strain evidence="1">Sp2 HRB7682 ss15</strain>
    </source>
</reference>